<gene>
    <name evidence="1" type="ORF">GCM10022380_35300</name>
</gene>
<dbReference type="EMBL" id="BAABCM010000004">
    <property type="protein sequence ID" value="GAA3814220.1"/>
    <property type="molecule type" value="Genomic_DNA"/>
</dbReference>
<name>A0ABP7IBA7_9PSEU</name>
<dbReference type="InterPro" id="IPR036271">
    <property type="entry name" value="Tet_transcr_reg_TetR-rel_C_sf"/>
</dbReference>
<accession>A0ABP7IBA7</accession>
<evidence type="ECO:0008006" key="3">
    <source>
        <dbReference type="Google" id="ProtNLM"/>
    </source>
</evidence>
<evidence type="ECO:0000313" key="1">
    <source>
        <dbReference type="EMBL" id="GAA3814220.1"/>
    </source>
</evidence>
<protein>
    <recommendedName>
        <fullName evidence="3">TetR family transcriptional regulator</fullName>
    </recommendedName>
</protein>
<dbReference type="SUPFAM" id="SSF46689">
    <property type="entry name" value="Homeodomain-like"/>
    <property type="match status" value="1"/>
</dbReference>
<dbReference type="RefSeq" id="WP_237339489.1">
    <property type="nucleotide sequence ID" value="NZ_BAABCM010000004.1"/>
</dbReference>
<proteinExistence type="predicted"/>
<dbReference type="SUPFAM" id="SSF48498">
    <property type="entry name" value="Tetracyclin repressor-like, C-terminal domain"/>
    <property type="match status" value="1"/>
</dbReference>
<dbReference type="Gene3D" id="1.10.357.10">
    <property type="entry name" value="Tetracycline Repressor, domain 2"/>
    <property type="match status" value="1"/>
</dbReference>
<reference evidence="2" key="1">
    <citation type="journal article" date="2019" name="Int. J. Syst. Evol. Microbiol.">
        <title>The Global Catalogue of Microorganisms (GCM) 10K type strain sequencing project: providing services to taxonomists for standard genome sequencing and annotation.</title>
        <authorList>
            <consortium name="The Broad Institute Genomics Platform"/>
            <consortium name="The Broad Institute Genome Sequencing Center for Infectious Disease"/>
            <person name="Wu L."/>
            <person name="Ma J."/>
        </authorList>
    </citation>
    <scope>NUCLEOTIDE SEQUENCE [LARGE SCALE GENOMIC DNA]</scope>
    <source>
        <strain evidence="2">JCM 17017</strain>
    </source>
</reference>
<dbReference type="Proteomes" id="UP001501624">
    <property type="component" value="Unassembled WGS sequence"/>
</dbReference>
<dbReference type="InterPro" id="IPR009057">
    <property type="entry name" value="Homeodomain-like_sf"/>
</dbReference>
<dbReference type="Gene3D" id="1.10.10.60">
    <property type="entry name" value="Homeodomain-like"/>
    <property type="match status" value="1"/>
</dbReference>
<evidence type="ECO:0000313" key="2">
    <source>
        <dbReference type="Proteomes" id="UP001501624"/>
    </source>
</evidence>
<keyword evidence="2" id="KW-1185">Reference proteome</keyword>
<organism evidence="1 2">
    <name type="scientific">Amycolatopsis tucumanensis</name>
    <dbReference type="NCBI Taxonomy" id="401106"/>
    <lineage>
        <taxon>Bacteria</taxon>
        <taxon>Bacillati</taxon>
        <taxon>Actinomycetota</taxon>
        <taxon>Actinomycetes</taxon>
        <taxon>Pseudonocardiales</taxon>
        <taxon>Pseudonocardiaceae</taxon>
        <taxon>Amycolatopsis</taxon>
    </lineage>
</organism>
<comment type="caution">
    <text evidence="1">The sequence shown here is derived from an EMBL/GenBank/DDBJ whole genome shotgun (WGS) entry which is preliminary data.</text>
</comment>
<sequence length="167" mass="17109">MTTPIRERAPITRSVVVSAALELTRRQGLSGWTMRNLAAAVGARTNVIRYHVGNRADVEAAVVADVCAGISLPAHGEWAGWIRALACRMHAVFDRYPGVGAVAATGTGPAAPLLEAVAARLADAGFGAESGLAARAVLVEICMSRGAGLDLLIAGLTARLAGLGGDR</sequence>